<name>A0AAN7C9B6_9PEZI</name>
<reference evidence="4" key="1">
    <citation type="journal article" date="2023" name="Mol. Phylogenet. Evol.">
        <title>Genome-scale phylogeny and comparative genomics of the fungal order Sordariales.</title>
        <authorList>
            <person name="Hensen N."/>
            <person name="Bonometti L."/>
            <person name="Westerberg I."/>
            <person name="Brannstrom I.O."/>
            <person name="Guillou S."/>
            <person name="Cros-Aarteil S."/>
            <person name="Calhoun S."/>
            <person name="Haridas S."/>
            <person name="Kuo A."/>
            <person name="Mondo S."/>
            <person name="Pangilinan J."/>
            <person name="Riley R."/>
            <person name="LaButti K."/>
            <person name="Andreopoulos B."/>
            <person name="Lipzen A."/>
            <person name="Chen C."/>
            <person name="Yan M."/>
            <person name="Daum C."/>
            <person name="Ng V."/>
            <person name="Clum A."/>
            <person name="Steindorff A."/>
            <person name="Ohm R.A."/>
            <person name="Martin F."/>
            <person name="Silar P."/>
            <person name="Natvig D.O."/>
            <person name="Lalanne C."/>
            <person name="Gautier V."/>
            <person name="Ament-Velasquez S.L."/>
            <person name="Kruys A."/>
            <person name="Hutchinson M.I."/>
            <person name="Powell A.J."/>
            <person name="Barry K."/>
            <person name="Miller A.N."/>
            <person name="Grigoriev I.V."/>
            <person name="Debuchy R."/>
            <person name="Gladieux P."/>
            <person name="Hiltunen Thoren M."/>
            <person name="Johannesson H."/>
        </authorList>
    </citation>
    <scope>NUCLEOTIDE SEQUENCE</scope>
    <source>
        <strain evidence="4">CBS 532.94</strain>
    </source>
</reference>
<gene>
    <name evidence="4" type="ORF">C8A03DRAFT_44356</name>
</gene>
<feature type="domain" description="AB hydrolase-1" evidence="3">
    <location>
        <begin position="35"/>
        <end position="255"/>
    </location>
</feature>
<organism evidence="4 5">
    <name type="scientific">Achaetomium macrosporum</name>
    <dbReference type="NCBI Taxonomy" id="79813"/>
    <lineage>
        <taxon>Eukaryota</taxon>
        <taxon>Fungi</taxon>
        <taxon>Dikarya</taxon>
        <taxon>Ascomycota</taxon>
        <taxon>Pezizomycotina</taxon>
        <taxon>Sordariomycetes</taxon>
        <taxon>Sordariomycetidae</taxon>
        <taxon>Sordariales</taxon>
        <taxon>Chaetomiaceae</taxon>
        <taxon>Achaetomium</taxon>
    </lineage>
</organism>
<protein>
    <submittedName>
        <fullName evidence="4">Alpha/Beta hydrolase protein</fullName>
    </submittedName>
</protein>
<dbReference type="InterPro" id="IPR000639">
    <property type="entry name" value="Epox_hydrolase-like"/>
</dbReference>
<dbReference type="AlphaFoldDB" id="A0AAN7C9B6"/>
<evidence type="ECO:0000259" key="3">
    <source>
        <dbReference type="Pfam" id="PF00561"/>
    </source>
</evidence>
<evidence type="ECO:0000313" key="5">
    <source>
        <dbReference type="Proteomes" id="UP001303760"/>
    </source>
</evidence>
<evidence type="ECO:0000313" key="4">
    <source>
        <dbReference type="EMBL" id="KAK4237819.1"/>
    </source>
</evidence>
<proteinExistence type="inferred from homology"/>
<sequence length="310" mass="34513">MAQIRHTTVSPASDTPFSMAYRDVAPPNGTVMKGTILLIHGFPQTSYQYRHVLPRLARRGYRCIAPDYRGAGGSGTPNPSSTISHNDFRKSVMAADLIALLDALDIKEKVNVVGHDIGAMVAYPLARDFPARVRSLVFGECPLPGTSTYRRDTTEPERIRQQFQFYFHSVPEMAAALVEGKERVYVEHFLKKINYAEDAFSLVDINEYVSAYSKPGAFKNAAEVYAAFPEDAKENRARLERDGKLKVPTLVLSGEHSRHAAEAEEMVSEVVEDGKWEARTVSAAAHYVAEENPEGFVKEVVSFIERSDKL</sequence>
<dbReference type="Gene3D" id="3.40.50.1820">
    <property type="entry name" value="alpha/beta hydrolase"/>
    <property type="match status" value="1"/>
</dbReference>
<dbReference type="EMBL" id="MU860121">
    <property type="protein sequence ID" value="KAK4237819.1"/>
    <property type="molecule type" value="Genomic_DNA"/>
</dbReference>
<dbReference type="PRINTS" id="PR00412">
    <property type="entry name" value="EPOXHYDRLASE"/>
</dbReference>
<dbReference type="InterPro" id="IPR000073">
    <property type="entry name" value="AB_hydrolase_1"/>
</dbReference>
<keyword evidence="1 4" id="KW-0378">Hydrolase</keyword>
<reference evidence="4" key="2">
    <citation type="submission" date="2023-05" db="EMBL/GenBank/DDBJ databases">
        <authorList>
            <consortium name="Lawrence Berkeley National Laboratory"/>
            <person name="Steindorff A."/>
            <person name="Hensen N."/>
            <person name="Bonometti L."/>
            <person name="Westerberg I."/>
            <person name="Brannstrom I.O."/>
            <person name="Guillou S."/>
            <person name="Cros-Aarteil S."/>
            <person name="Calhoun S."/>
            <person name="Haridas S."/>
            <person name="Kuo A."/>
            <person name="Mondo S."/>
            <person name="Pangilinan J."/>
            <person name="Riley R."/>
            <person name="Labutti K."/>
            <person name="Andreopoulos B."/>
            <person name="Lipzen A."/>
            <person name="Chen C."/>
            <person name="Yanf M."/>
            <person name="Daum C."/>
            <person name="Ng V."/>
            <person name="Clum A."/>
            <person name="Ohm R."/>
            <person name="Martin F."/>
            <person name="Silar P."/>
            <person name="Natvig D."/>
            <person name="Lalanne C."/>
            <person name="Gautier V."/>
            <person name="Ament-Velasquez S.L."/>
            <person name="Kruys A."/>
            <person name="Hutchinson M.I."/>
            <person name="Powell A.J."/>
            <person name="Barry K."/>
            <person name="Miller A.N."/>
            <person name="Grigoriev I.V."/>
            <person name="Debuchy R."/>
            <person name="Gladieux P."/>
            <person name="Thoren M.H."/>
            <person name="Johannesson H."/>
        </authorList>
    </citation>
    <scope>NUCLEOTIDE SEQUENCE</scope>
    <source>
        <strain evidence="4">CBS 532.94</strain>
    </source>
</reference>
<comment type="similarity">
    <text evidence="2">Belongs to the AB hydrolase superfamily. Epoxide hydrolase family.</text>
</comment>
<evidence type="ECO:0000256" key="2">
    <source>
        <dbReference type="ARBA" id="ARBA00038334"/>
    </source>
</evidence>
<dbReference type="Pfam" id="PF00561">
    <property type="entry name" value="Abhydrolase_1"/>
    <property type="match status" value="1"/>
</dbReference>
<dbReference type="SUPFAM" id="SSF53474">
    <property type="entry name" value="alpha/beta-Hydrolases"/>
    <property type="match status" value="1"/>
</dbReference>
<dbReference type="GO" id="GO:0016787">
    <property type="term" value="F:hydrolase activity"/>
    <property type="evidence" value="ECO:0007669"/>
    <property type="project" value="UniProtKB-KW"/>
</dbReference>
<accession>A0AAN7C9B6</accession>
<comment type="caution">
    <text evidence="4">The sequence shown here is derived from an EMBL/GenBank/DDBJ whole genome shotgun (WGS) entry which is preliminary data.</text>
</comment>
<dbReference type="PANTHER" id="PTHR43329">
    <property type="entry name" value="EPOXIDE HYDROLASE"/>
    <property type="match status" value="1"/>
</dbReference>
<evidence type="ECO:0000256" key="1">
    <source>
        <dbReference type="ARBA" id="ARBA00022801"/>
    </source>
</evidence>
<dbReference type="InterPro" id="IPR029058">
    <property type="entry name" value="AB_hydrolase_fold"/>
</dbReference>
<dbReference type="Proteomes" id="UP001303760">
    <property type="component" value="Unassembled WGS sequence"/>
</dbReference>
<keyword evidence="5" id="KW-1185">Reference proteome</keyword>